<dbReference type="EMBL" id="CP103300">
    <property type="protein sequence ID" value="UYM15590.1"/>
    <property type="molecule type" value="Genomic_DNA"/>
</dbReference>
<feature type="region of interest" description="Disordered" evidence="1">
    <location>
        <begin position="66"/>
        <end position="103"/>
    </location>
</feature>
<dbReference type="Proteomes" id="UP001163255">
    <property type="component" value="Chromosome"/>
</dbReference>
<evidence type="ECO:0000313" key="3">
    <source>
        <dbReference type="EMBL" id="UYM15590.1"/>
    </source>
</evidence>
<proteinExistence type="predicted"/>
<sequence>MRMHLKGTFAFVGVILSLSLSFSLWVHAEEFEPDLPDMLFSEDIDSAPDDFNEDIDILTDRVKREARGVGGGRGGGGGRSSGGGYKSGGYKSHSSGGRHPKSHWSGSTYRTFVGVRQYIKSAGKQLKVEPVGKGYSLTTSKNTSLRITPVPSFIRNNHHRAKITSTVLFKKNPSNFLLFSLRSSLARKLFHLLFVNDPDSSNIYVGYYEDDEGDLVNTYTLKPTIAPTLPLVSIRKKNFKPVLMLNADESYTVEVVWKPDEAMTSFSMPKTTSVSYTTTDATTDTTAYTTGDSTTDTTAYTTTDATTDTTAYATTDTTTASEISASPTVYLFSGSSTTKGQNTNEAIPTEMPDLAASQILIKDKGKRVVAVLNLSLKPEHISYDNEGGHLLKYGIDGSRINLLTKIREVDIYHNVDWHYSNAASGVGISLLLTVPVLMVLIAHTFSL</sequence>
<evidence type="ECO:0000313" key="4">
    <source>
        <dbReference type="Proteomes" id="UP001163255"/>
    </source>
</evidence>
<evidence type="ECO:0000256" key="2">
    <source>
        <dbReference type="SAM" id="SignalP"/>
    </source>
</evidence>
<protein>
    <submittedName>
        <fullName evidence="3">Uncharacterized protein</fullName>
    </submittedName>
</protein>
<feature type="signal peptide" evidence="2">
    <location>
        <begin position="1"/>
        <end position="28"/>
    </location>
</feature>
<keyword evidence="2" id="KW-0732">Signal</keyword>
<keyword evidence="4" id="KW-1185">Reference proteome</keyword>
<gene>
    <name evidence="3" type="ORF">NX720_22555</name>
</gene>
<dbReference type="RefSeq" id="WP_262597686.1">
    <property type="nucleotide sequence ID" value="NZ_CP103300.1"/>
</dbReference>
<feature type="chain" id="PRO_5045897313" evidence="2">
    <location>
        <begin position="29"/>
        <end position="447"/>
    </location>
</feature>
<feature type="compositionally biased region" description="Gly residues" evidence="1">
    <location>
        <begin position="68"/>
        <end position="87"/>
    </location>
</feature>
<accession>A0ABY6GS63</accession>
<reference evidence="3" key="1">
    <citation type="submission" date="2022-10" db="EMBL/GenBank/DDBJ databases">
        <title>Completed Genome Sequence of two octocoral isolated bacterium, Endozoicomonas euniceicola EF212T and Endozoicomonas gorgoniicola PS125T.</title>
        <authorList>
            <person name="Chiou Y.-J."/>
            <person name="Chen Y.-H."/>
        </authorList>
    </citation>
    <scope>NUCLEOTIDE SEQUENCE</scope>
    <source>
        <strain evidence="3">EF212</strain>
    </source>
</reference>
<name>A0ABY6GS63_9GAMM</name>
<organism evidence="3 4">
    <name type="scientific">Endozoicomonas euniceicola</name>
    <dbReference type="NCBI Taxonomy" id="1234143"/>
    <lineage>
        <taxon>Bacteria</taxon>
        <taxon>Pseudomonadati</taxon>
        <taxon>Pseudomonadota</taxon>
        <taxon>Gammaproteobacteria</taxon>
        <taxon>Oceanospirillales</taxon>
        <taxon>Endozoicomonadaceae</taxon>
        <taxon>Endozoicomonas</taxon>
    </lineage>
</organism>
<evidence type="ECO:0000256" key="1">
    <source>
        <dbReference type="SAM" id="MobiDB-lite"/>
    </source>
</evidence>